<dbReference type="Proteomes" id="UP000516412">
    <property type="component" value="Chromosome"/>
</dbReference>
<dbReference type="AlphaFoldDB" id="A0A7H1M9L1"/>
<name>A0A7H1M9L1_9NEIS</name>
<proteinExistence type="predicted"/>
<dbReference type="KEGG" id="nmus:H7A79_2491"/>
<evidence type="ECO:0000313" key="1">
    <source>
        <dbReference type="EMBL" id="QNT58326.1"/>
    </source>
</evidence>
<accession>A0A7H1M9L1</accession>
<protein>
    <submittedName>
        <fullName evidence="1">Type III restriction enzyme domain protein</fullName>
    </submittedName>
</protein>
<dbReference type="EMBL" id="CP060414">
    <property type="protein sequence ID" value="QNT58326.1"/>
    <property type="molecule type" value="Genomic_DNA"/>
</dbReference>
<sequence>MLFGGFKKCLYPLQKFDSDTERRFAVILERDAQKWFKPAKGQFQIYYKQGADQKEYIPDFVVENGDFILMAETKARADMQSPEVQAKAEAAAAWYRQAADYAVQHGGKAWLYLLIPHDEVDEAKRLADFLRFEKKGEAVQIPCPSERLK</sequence>
<evidence type="ECO:0000313" key="2">
    <source>
        <dbReference type="Proteomes" id="UP000516412"/>
    </source>
</evidence>
<keyword evidence="2" id="KW-1185">Reference proteome</keyword>
<dbReference type="Gene3D" id="3.40.91.30">
    <property type="match status" value="1"/>
</dbReference>
<organism evidence="1 2">
    <name type="scientific">Neisseria musculi</name>
    <dbReference type="NCBI Taxonomy" id="1815583"/>
    <lineage>
        <taxon>Bacteria</taxon>
        <taxon>Pseudomonadati</taxon>
        <taxon>Pseudomonadota</taxon>
        <taxon>Betaproteobacteria</taxon>
        <taxon>Neisseriales</taxon>
        <taxon>Neisseriaceae</taxon>
        <taxon>Neisseria</taxon>
    </lineage>
</organism>
<reference evidence="1" key="1">
    <citation type="submission" date="2024-06" db="EMBL/GenBank/DDBJ databases">
        <title>Complete Genome Sequence of mouse commensal type strain Neisseria musculi.</title>
        <authorList>
            <person name="Thapa E."/>
            <person name="Aluvathingal J."/>
            <person name="Nadendla S."/>
            <person name="Mehta A."/>
            <person name="Tettelin H."/>
            <person name="Weyand N.J."/>
        </authorList>
    </citation>
    <scope>NUCLEOTIDE SEQUENCE</scope>
    <source>
        <strain evidence="1">NW831</strain>
    </source>
</reference>
<gene>
    <name evidence="1" type="ORF">H7A79_2491</name>
</gene>